<gene>
    <name evidence="7" type="ORF">OXYTRIMIC_038</name>
</gene>
<comment type="catalytic activity">
    <reaction evidence="5">
        <text>an adenosine in mRNA + S-adenosyl-L-methionine = an N(6)-methyladenosine in mRNA + S-adenosyl-L-homocysteine + H(+)</text>
        <dbReference type="Rhea" id="RHEA:55584"/>
        <dbReference type="Rhea" id="RHEA-COMP:12414"/>
        <dbReference type="Rhea" id="RHEA-COMP:12417"/>
        <dbReference type="ChEBI" id="CHEBI:15378"/>
        <dbReference type="ChEBI" id="CHEBI:57856"/>
        <dbReference type="ChEBI" id="CHEBI:59789"/>
        <dbReference type="ChEBI" id="CHEBI:74411"/>
        <dbReference type="ChEBI" id="CHEBI:74449"/>
        <dbReference type="EC" id="2.1.1.348"/>
    </reaction>
</comment>
<dbReference type="PANTHER" id="PTHR12829">
    <property type="entry name" value="N6-ADENOSINE-METHYLTRANSFERASE"/>
    <property type="match status" value="1"/>
</dbReference>
<comment type="caution">
    <text evidence="7">The sequence shown here is derived from an EMBL/GenBank/DDBJ whole genome shotgun (WGS) entry which is preliminary data.</text>
</comment>
<dbReference type="PROSITE" id="PS51143">
    <property type="entry name" value="MT_A70"/>
    <property type="match status" value="1"/>
</dbReference>
<protein>
    <recommendedName>
        <fullName evidence="1">mRNA m(6)A methyltransferase</fullName>
        <ecNumber evidence="1">2.1.1.348</ecNumber>
    </recommendedName>
</protein>
<evidence type="ECO:0000256" key="4">
    <source>
        <dbReference type="ARBA" id="ARBA00022691"/>
    </source>
</evidence>
<evidence type="ECO:0000256" key="1">
    <source>
        <dbReference type="ARBA" id="ARBA00012160"/>
    </source>
</evidence>
<dbReference type="GO" id="GO:0001734">
    <property type="term" value="F:mRNA m(6)A methyltransferase activity"/>
    <property type="evidence" value="ECO:0007669"/>
    <property type="project" value="UniProtKB-EC"/>
</dbReference>
<keyword evidence="4" id="KW-0949">S-adenosyl-L-methionine</keyword>
<evidence type="ECO:0000256" key="5">
    <source>
        <dbReference type="ARBA" id="ARBA00048957"/>
    </source>
</evidence>
<name>A0A073ICE1_9SPIT</name>
<dbReference type="PANTHER" id="PTHR12829:SF7">
    <property type="entry name" value="N6-ADENOSINE-METHYLTRANSFERASE CATALYTIC SUBUNIT"/>
    <property type="match status" value="1"/>
</dbReference>
<evidence type="ECO:0000313" key="8">
    <source>
        <dbReference type="Proteomes" id="UP000053232"/>
    </source>
</evidence>
<dbReference type="GO" id="GO:0005634">
    <property type="term" value="C:nucleus"/>
    <property type="evidence" value="ECO:0007669"/>
    <property type="project" value="TreeGrafter"/>
</dbReference>
<proteinExistence type="inferred from homology"/>
<accession>A0A073ICE1</accession>
<dbReference type="AlphaFoldDB" id="A0A073ICE1"/>
<evidence type="ECO:0000256" key="3">
    <source>
        <dbReference type="ARBA" id="ARBA00022679"/>
    </source>
</evidence>
<keyword evidence="8" id="KW-1185">Reference proteome</keyword>
<organism evidence="7 8">
    <name type="scientific">Oxytricha trifallax</name>
    <dbReference type="NCBI Taxonomy" id="1172189"/>
    <lineage>
        <taxon>Eukaryota</taxon>
        <taxon>Sar</taxon>
        <taxon>Alveolata</taxon>
        <taxon>Ciliophora</taxon>
        <taxon>Intramacronucleata</taxon>
        <taxon>Spirotrichea</taxon>
        <taxon>Stichotrichia</taxon>
        <taxon>Sporadotrichida</taxon>
        <taxon>Oxytrichidae</taxon>
        <taxon>Oxytrichinae</taxon>
        <taxon>Oxytricha</taxon>
    </lineage>
</organism>
<keyword evidence="3" id="KW-0808">Transferase</keyword>
<reference evidence="8" key="1">
    <citation type="journal article" date="2014" name="Cell">
        <title>The Architecture of a Scrambled Genome Reveals Massive Levels of Genomic Rearrangement during Development.</title>
        <authorList>
            <person name="Chen X."/>
            <person name="Bracht J.R."/>
            <person name="Goldman A.D."/>
            <person name="Dolzhenko E."/>
            <person name="Clay D.M."/>
            <person name="Swart E.C."/>
            <person name="Perlman D.H."/>
            <person name="Doak T.G."/>
            <person name="Stuart A."/>
            <person name="Amemiya C.T."/>
            <person name="Sebra R.P."/>
            <person name="Landweber L.F."/>
        </authorList>
    </citation>
    <scope>NUCLEOTIDE SEQUENCE [LARGE SCALE GENOMIC DNA]</scope>
    <source>
        <strain evidence="8">JRB310</strain>
    </source>
</reference>
<dbReference type="GO" id="GO:0032259">
    <property type="term" value="P:methylation"/>
    <property type="evidence" value="ECO:0007669"/>
    <property type="project" value="UniProtKB-KW"/>
</dbReference>
<dbReference type="EC" id="2.1.1.348" evidence="1"/>
<sequence>MAYGCPVSNFNYEGNRYATYKHYERVHAMVKVEEYLAKKYECDKCFNRYGYRQSLSRHKKDCEERLKQQQIQESQNLANSNLPDMNLNSPPNPVKCDVTQYTVWTTLRSRQLQRDGNLFRAIIMDPPWESTMLNLGQKVLSDSKIKNIPINLVQDEGFIFMWVTNGKPQVALDFFKLHGYRWVETITWVKLDKKGNIFKGPGRYLTTIWNCASRCKRQI</sequence>
<comment type="similarity">
    <text evidence="6">Belongs to the MT-A70-like family.</text>
</comment>
<evidence type="ECO:0000256" key="2">
    <source>
        <dbReference type="ARBA" id="ARBA00022603"/>
    </source>
</evidence>
<dbReference type="Pfam" id="PF05063">
    <property type="entry name" value="MT-A70"/>
    <property type="match status" value="1"/>
</dbReference>
<dbReference type="GO" id="GO:0036396">
    <property type="term" value="C:RNA N6-methyladenosine methyltransferase complex"/>
    <property type="evidence" value="ECO:0007669"/>
    <property type="project" value="TreeGrafter"/>
</dbReference>
<evidence type="ECO:0000313" key="7">
    <source>
        <dbReference type="EMBL" id="KEJ83042.1"/>
    </source>
</evidence>
<dbReference type="Proteomes" id="UP000053232">
    <property type="component" value="Unassembled WGS sequence"/>
</dbReference>
<dbReference type="EMBL" id="ARYC01001023">
    <property type="protein sequence ID" value="KEJ83042.1"/>
    <property type="molecule type" value="Genomic_DNA"/>
</dbReference>
<dbReference type="InterPro" id="IPR007757">
    <property type="entry name" value="MT-A70-like"/>
</dbReference>
<evidence type="ECO:0000256" key="6">
    <source>
        <dbReference type="PROSITE-ProRule" id="PRU00489"/>
    </source>
</evidence>
<keyword evidence="2" id="KW-0489">Methyltransferase</keyword>